<dbReference type="AlphaFoldDB" id="D0W9R2"/>
<organism evidence="1 2">
    <name type="scientific">Neisseria lactamica ATCC 23970</name>
    <dbReference type="NCBI Taxonomy" id="546265"/>
    <lineage>
        <taxon>Bacteria</taxon>
        <taxon>Pseudomonadati</taxon>
        <taxon>Pseudomonadota</taxon>
        <taxon>Betaproteobacteria</taxon>
        <taxon>Neisseriales</taxon>
        <taxon>Neisseriaceae</taxon>
        <taxon>Neisseria</taxon>
    </lineage>
</organism>
<name>D0W9R2_NEILA</name>
<dbReference type="Proteomes" id="UP000003843">
    <property type="component" value="Unassembled WGS sequence"/>
</dbReference>
<gene>
    <name evidence="1" type="ORF">NEILACOT_04275</name>
</gene>
<evidence type="ECO:0000313" key="2">
    <source>
        <dbReference type="Proteomes" id="UP000003843"/>
    </source>
</evidence>
<proteinExistence type="predicted"/>
<sequence>MPSYRKISLIKIFLYFKRKAEEIVFRRHRQRHGIKQDILGTCNLC</sequence>
<dbReference type="EMBL" id="ACEQ02000013">
    <property type="protein sequence ID" value="EEZ75720.1"/>
    <property type="molecule type" value="Genomic_DNA"/>
</dbReference>
<comment type="caution">
    <text evidence="1">The sequence shown here is derived from an EMBL/GenBank/DDBJ whole genome shotgun (WGS) entry which is preliminary data.</text>
</comment>
<protein>
    <submittedName>
        <fullName evidence="1">Uncharacterized protein</fullName>
    </submittedName>
</protein>
<reference evidence="1 2" key="1">
    <citation type="submission" date="2009-10" db="EMBL/GenBank/DDBJ databases">
        <authorList>
            <person name="Weinstock G."/>
            <person name="Sodergren E."/>
            <person name="Clifton S."/>
            <person name="Fulton L."/>
            <person name="Fulton B."/>
            <person name="Courtney L."/>
            <person name="Fronick C."/>
            <person name="Harrison M."/>
            <person name="Strong C."/>
            <person name="Farmer C."/>
            <person name="Delahaunty K."/>
            <person name="Markovic C."/>
            <person name="Hall O."/>
            <person name="Minx P."/>
            <person name="Tomlinson C."/>
            <person name="Mitreva M."/>
            <person name="Nelson J."/>
            <person name="Hou S."/>
            <person name="Wollam A."/>
            <person name="Pepin K.H."/>
            <person name="Johnson M."/>
            <person name="Bhonagiri V."/>
            <person name="Nash W.E."/>
            <person name="Warren W."/>
            <person name="Chinwalla A."/>
            <person name="Mardis E.R."/>
            <person name="Wilson R.K."/>
        </authorList>
    </citation>
    <scope>NUCLEOTIDE SEQUENCE [LARGE SCALE GENOMIC DNA]</scope>
    <source>
        <strain evidence="1 2">ATCC 23970</strain>
    </source>
</reference>
<accession>D0W9R2</accession>
<evidence type="ECO:0000313" key="1">
    <source>
        <dbReference type="EMBL" id="EEZ75720.1"/>
    </source>
</evidence>